<dbReference type="InterPro" id="IPR036691">
    <property type="entry name" value="Endo/exonu/phosph_ase_sf"/>
</dbReference>
<name>A0A2T1AJM4_TRISK</name>
<sequence length="336" mass="37257">MRLSTYNIEWFANLFDDADGLRLDEGPSGRHGISRRTQADAIASVLRAINADGIVVVEAPNSGKHQNTLRALENFANWAGLRTRDVVMGFANDTQQEIAFLYDATVLEAVHAPVSSPQAPRFDGSFEIDLDVDARADLVRFSKPPMELQITPRAGLPFRLIGAHLKSKAPHGARTPEDARAISITNRRKQLAQAVWLRARIEDHLQAAVPLVLMGDLNDGPGLDVYEALFGRSSVEIIMGAELVDPHARQLLRPNRQGLPTSARFYNHLDKRYFQALLDYAMVSPELMSFDPQWRIWHPFEDAGCYGTPDLCQALLAASDHFPVTLDLDLTRPSGG</sequence>
<dbReference type="Proteomes" id="UP000237718">
    <property type="component" value="Unassembled WGS sequence"/>
</dbReference>
<dbReference type="InterPro" id="IPR005135">
    <property type="entry name" value="Endo/exonuclease/phosphatase"/>
</dbReference>
<evidence type="ECO:0000313" key="3">
    <source>
        <dbReference type="Proteomes" id="UP000237718"/>
    </source>
</evidence>
<organism evidence="2 3">
    <name type="scientific">Tritonibacter scottomollicae</name>
    <name type="common">Epibacterium scottomollicae</name>
    <dbReference type="NCBI Taxonomy" id="483013"/>
    <lineage>
        <taxon>Bacteria</taxon>
        <taxon>Pseudomonadati</taxon>
        <taxon>Pseudomonadota</taxon>
        <taxon>Alphaproteobacteria</taxon>
        <taxon>Rhodobacterales</taxon>
        <taxon>Paracoccaceae</taxon>
        <taxon>Tritonibacter</taxon>
    </lineage>
</organism>
<gene>
    <name evidence="2" type="ORF">CLV89_103101</name>
</gene>
<dbReference type="Pfam" id="PF03372">
    <property type="entry name" value="Exo_endo_phos"/>
    <property type="match status" value="1"/>
</dbReference>
<protein>
    <recommendedName>
        <fullName evidence="1">Endonuclease/exonuclease/phosphatase domain-containing protein</fullName>
    </recommendedName>
</protein>
<evidence type="ECO:0000313" key="2">
    <source>
        <dbReference type="EMBL" id="PRZ48790.1"/>
    </source>
</evidence>
<proteinExistence type="predicted"/>
<dbReference type="OrthoDB" id="6199360at2"/>
<dbReference type="SUPFAM" id="SSF56219">
    <property type="entry name" value="DNase I-like"/>
    <property type="match status" value="1"/>
</dbReference>
<dbReference type="EMBL" id="PVUF01000003">
    <property type="protein sequence ID" value="PRZ48790.1"/>
    <property type="molecule type" value="Genomic_DNA"/>
</dbReference>
<dbReference type="GO" id="GO:0003824">
    <property type="term" value="F:catalytic activity"/>
    <property type="evidence" value="ECO:0007669"/>
    <property type="project" value="InterPro"/>
</dbReference>
<accession>A0A2T1AJM4</accession>
<feature type="domain" description="Endonuclease/exonuclease/phosphatase" evidence="1">
    <location>
        <begin position="5"/>
        <end position="321"/>
    </location>
</feature>
<reference evidence="2 3" key="1">
    <citation type="submission" date="2018-03" db="EMBL/GenBank/DDBJ databases">
        <title>Genomic Encyclopedia of Archaeal and Bacterial Type Strains, Phase II (KMG-II): from individual species to whole genera.</title>
        <authorList>
            <person name="Goeker M."/>
        </authorList>
    </citation>
    <scope>NUCLEOTIDE SEQUENCE [LARGE SCALE GENOMIC DNA]</scope>
    <source>
        <strain evidence="2 3">DSM 25328</strain>
    </source>
</reference>
<evidence type="ECO:0000259" key="1">
    <source>
        <dbReference type="Pfam" id="PF03372"/>
    </source>
</evidence>
<dbReference type="AlphaFoldDB" id="A0A2T1AJM4"/>
<comment type="caution">
    <text evidence="2">The sequence shown here is derived from an EMBL/GenBank/DDBJ whole genome shotgun (WGS) entry which is preliminary data.</text>
</comment>
<dbReference type="Gene3D" id="3.60.10.10">
    <property type="entry name" value="Endonuclease/exonuclease/phosphatase"/>
    <property type="match status" value="1"/>
</dbReference>
<dbReference type="RefSeq" id="WP_106162829.1">
    <property type="nucleotide sequence ID" value="NZ_PVUF01000003.1"/>
</dbReference>